<evidence type="ECO:0000313" key="14">
    <source>
        <dbReference type="EMBL" id="ASF90528.1"/>
    </source>
</evidence>
<evidence type="ECO:0000256" key="1">
    <source>
        <dbReference type="ARBA" id="ARBA00004477"/>
    </source>
</evidence>
<dbReference type="EC" id="1.17.4.4" evidence="3"/>
<dbReference type="GO" id="GO:0005789">
    <property type="term" value="C:endoplasmic reticulum membrane"/>
    <property type="evidence" value="ECO:0007669"/>
    <property type="project" value="UniProtKB-SubCell"/>
</dbReference>
<reference evidence="14" key="1">
    <citation type="submission" date="2017-04" db="EMBL/GenBank/DDBJ databases">
        <authorList>
            <person name="Afonso C.L."/>
            <person name="Miller P.J."/>
            <person name="Scott M.A."/>
            <person name="Spackman E."/>
            <person name="Goraichik I."/>
            <person name="Dimitrov K.M."/>
            <person name="Suarez D.L."/>
            <person name="Swayne D.E."/>
        </authorList>
    </citation>
    <scope>NUCLEOTIDE SEQUENCE</scope>
</reference>
<feature type="transmembrane region" description="Helical" evidence="12">
    <location>
        <begin position="144"/>
        <end position="161"/>
    </location>
</feature>
<dbReference type="Gene3D" id="1.20.1440.130">
    <property type="entry name" value="VKOR domain"/>
    <property type="match status" value="1"/>
</dbReference>
<keyword evidence="9 12" id="KW-0472">Membrane</keyword>
<evidence type="ECO:0000256" key="2">
    <source>
        <dbReference type="ARBA" id="ARBA00006214"/>
    </source>
</evidence>
<name>A0A218NGK8_CONEA</name>
<dbReference type="InterPro" id="IPR042406">
    <property type="entry name" value="VKORC1/VKORC1L1"/>
</dbReference>
<dbReference type="GO" id="GO:0048038">
    <property type="term" value="F:quinone binding"/>
    <property type="evidence" value="ECO:0007669"/>
    <property type="project" value="UniProtKB-KW"/>
</dbReference>
<feature type="domain" description="Vitamin K epoxide reductase" evidence="13">
    <location>
        <begin position="11"/>
        <end position="158"/>
    </location>
</feature>
<dbReference type="Pfam" id="PF07884">
    <property type="entry name" value="VKOR"/>
    <property type="match status" value="1"/>
</dbReference>
<proteinExistence type="evidence at transcript level"/>
<evidence type="ECO:0000256" key="8">
    <source>
        <dbReference type="ARBA" id="ARBA00023002"/>
    </source>
</evidence>
<keyword evidence="8" id="KW-0560">Oxidoreductase</keyword>
<evidence type="ECO:0000256" key="3">
    <source>
        <dbReference type="ARBA" id="ARBA00012278"/>
    </source>
</evidence>
<dbReference type="SMART" id="SM00756">
    <property type="entry name" value="VKc"/>
    <property type="match status" value="1"/>
</dbReference>
<accession>A0A218NGK8</accession>
<dbReference type="GO" id="GO:0047057">
    <property type="term" value="F:vitamin-K-epoxide reductase (warfarin-sensitive) activity"/>
    <property type="evidence" value="ECO:0007669"/>
    <property type="project" value="UniProtKB-EC"/>
</dbReference>
<dbReference type="InterPro" id="IPR038354">
    <property type="entry name" value="VKOR_sf"/>
</dbReference>
<gene>
    <name evidence="14" type="primary">VKORC</name>
</gene>
<comment type="subcellular location">
    <subcellularLocation>
        <location evidence="1">Endoplasmic reticulum membrane</location>
        <topology evidence="1">Multi-pass membrane protein</topology>
    </subcellularLocation>
</comment>
<keyword evidence="4 12" id="KW-0812">Transmembrane</keyword>
<sequence length="163" mass="18161">MGQPVPYFLLSNVLDRLLLSAIGVVISVYSLHVEIEKERNPSFRAACDFSEKMSCSKVLTSSYARGFGVVGKLFGSDSLLNARNCNLGIIFYLAYPVVDLFLRPSLAAPVLLLMSVSGILTSVYLAFILFFVLRDFCLVCVTTYFINGCLLYLNYSFYMGLRV</sequence>
<keyword evidence="11" id="KW-0676">Redox-active center</keyword>
<evidence type="ECO:0000256" key="9">
    <source>
        <dbReference type="ARBA" id="ARBA00023136"/>
    </source>
</evidence>
<keyword evidence="10" id="KW-1015">Disulfide bond</keyword>
<organism evidence="14">
    <name type="scientific">Conus ebraeus</name>
    <name type="common">Hebrew cone</name>
    <dbReference type="NCBI Taxonomy" id="89425"/>
    <lineage>
        <taxon>Eukaryota</taxon>
        <taxon>Metazoa</taxon>
        <taxon>Spiralia</taxon>
        <taxon>Lophotrochozoa</taxon>
        <taxon>Mollusca</taxon>
        <taxon>Gastropoda</taxon>
        <taxon>Caenogastropoda</taxon>
        <taxon>Neogastropoda</taxon>
        <taxon>Conoidea</taxon>
        <taxon>Conidae</taxon>
        <taxon>Conus</taxon>
        <taxon>Virroconus</taxon>
    </lineage>
</organism>
<evidence type="ECO:0000256" key="12">
    <source>
        <dbReference type="SAM" id="Phobius"/>
    </source>
</evidence>
<evidence type="ECO:0000256" key="6">
    <source>
        <dbReference type="ARBA" id="ARBA00022824"/>
    </source>
</evidence>
<protein>
    <recommendedName>
        <fullName evidence="3">vitamin-K-epoxide reductase (warfarin-sensitive)</fullName>
        <ecNumber evidence="3">1.17.4.4</ecNumber>
    </recommendedName>
</protein>
<comment type="similarity">
    <text evidence="2">Belongs to the VKOR family.</text>
</comment>
<dbReference type="AlphaFoldDB" id="A0A218NGK8"/>
<dbReference type="CDD" id="cd12917">
    <property type="entry name" value="VKOR_euk"/>
    <property type="match status" value="1"/>
</dbReference>
<evidence type="ECO:0000256" key="10">
    <source>
        <dbReference type="ARBA" id="ARBA00023157"/>
    </source>
</evidence>
<evidence type="ECO:0000256" key="5">
    <source>
        <dbReference type="ARBA" id="ARBA00022719"/>
    </source>
</evidence>
<keyword evidence="5" id="KW-0874">Quinone</keyword>
<evidence type="ECO:0000256" key="4">
    <source>
        <dbReference type="ARBA" id="ARBA00022692"/>
    </source>
</evidence>
<keyword evidence="6" id="KW-0256">Endoplasmic reticulum</keyword>
<dbReference type="GO" id="GO:0042373">
    <property type="term" value="P:vitamin K metabolic process"/>
    <property type="evidence" value="ECO:0007669"/>
    <property type="project" value="InterPro"/>
</dbReference>
<keyword evidence="7 12" id="KW-1133">Transmembrane helix</keyword>
<dbReference type="PANTHER" id="PTHR14519">
    <property type="entry name" value="VITAMIN K EPOXIDE REDUCTASE COMPLEX, SUBUNIT 1"/>
    <property type="match status" value="1"/>
</dbReference>
<feature type="transmembrane region" description="Helical" evidence="12">
    <location>
        <begin position="110"/>
        <end position="132"/>
    </location>
</feature>
<evidence type="ECO:0000256" key="7">
    <source>
        <dbReference type="ARBA" id="ARBA00022989"/>
    </source>
</evidence>
<evidence type="ECO:0000259" key="13">
    <source>
        <dbReference type="SMART" id="SM00756"/>
    </source>
</evidence>
<evidence type="ECO:0000256" key="11">
    <source>
        <dbReference type="ARBA" id="ARBA00023284"/>
    </source>
</evidence>
<dbReference type="PANTHER" id="PTHR14519:SF5">
    <property type="entry name" value="VITAMIN K EPOXIDE REDUCTASE COMPLEX SUBUNIT 1-LIKE PROTEIN 1"/>
    <property type="match status" value="1"/>
</dbReference>
<dbReference type="InterPro" id="IPR012932">
    <property type="entry name" value="VKOR"/>
</dbReference>
<dbReference type="EMBL" id="KY963309">
    <property type="protein sequence ID" value="ASF90528.1"/>
    <property type="molecule type" value="mRNA"/>
</dbReference>